<dbReference type="InterPro" id="IPR050858">
    <property type="entry name" value="Mal-CoA-ACP_Trans/PKS_FabD"/>
</dbReference>
<gene>
    <name evidence="2" type="ORF">ACFPOU_12970</name>
</gene>
<dbReference type="EMBL" id="JBHSMS010000039">
    <property type="protein sequence ID" value="MFC5512032.1"/>
    <property type="molecule type" value="Genomic_DNA"/>
</dbReference>
<evidence type="ECO:0000259" key="1">
    <source>
        <dbReference type="SMART" id="SM00827"/>
    </source>
</evidence>
<protein>
    <submittedName>
        <fullName evidence="2">ACP S-malonyltransferase</fullName>
        <ecNumber evidence="2">2.3.1.39</ecNumber>
    </submittedName>
</protein>
<dbReference type="SUPFAM" id="SSF52151">
    <property type="entry name" value="FabD/lysophospholipase-like"/>
    <property type="match status" value="1"/>
</dbReference>
<name>A0ABW0PK65_9BURK</name>
<comment type="caution">
    <text evidence="2">The sequence shown here is derived from an EMBL/GenBank/DDBJ whole genome shotgun (WGS) entry which is preliminary data.</text>
</comment>
<dbReference type="InterPro" id="IPR014043">
    <property type="entry name" value="Acyl_transferase_dom"/>
</dbReference>
<dbReference type="RefSeq" id="WP_379721890.1">
    <property type="nucleotide sequence ID" value="NZ_JBHSMS010000039.1"/>
</dbReference>
<dbReference type="SMART" id="SM00827">
    <property type="entry name" value="PKS_AT"/>
    <property type="match status" value="1"/>
</dbReference>
<dbReference type="Pfam" id="PF00698">
    <property type="entry name" value="Acyl_transf_1"/>
    <property type="match status" value="1"/>
</dbReference>
<keyword evidence="2" id="KW-0808">Transferase</keyword>
<keyword evidence="2" id="KW-0012">Acyltransferase</keyword>
<evidence type="ECO:0000313" key="3">
    <source>
        <dbReference type="Proteomes" id="UP001596031"/>
    </source>
</evidence>
<dbReference type="Proteomes" id="UP001596031">
    <property type="component" value="Unassembled WGS sequence"/>
</dbReference>
<keyword evidence="3" id="KW-1185">Reference proteome</keyword>
<dbReference type="Gene3D" id="3.30.70.250">
    <property type="entry name" value="Malonyl-CoA ACP transacylase, ACP-binding"/>
    <property type="match status" value="1"/>
</dbReference>
<accession>A0ABW0PK65</accession>
<dbReference type="GO" id="GO:0004314">
    <property type="term" value="F:[acyl-carrier-protein] S-malonyltransferase activity"/>
    <property type="evidence" value="ECO:0007669"/>
    <property type="project" value="UniProtKB-EC"/>
</dbReference>
<reference evidence="3" key="1">
    <citation type="journal article" date="2019" name="Int. J. Syst. Evol. Microbiol.">
        <title>The Global Catalogue of Microorganisms (GCM) 10K type strain sequencing project: providing services to taxonomists for standard genome sequencing and annotation.</title>
        <authorList>
            <consortium name="The Broad Institute Genomics Platform"/>
            <consortium name="The Broad Institute Genome Sequencing Center for Infectious Disease"/>
            <person name="Wu L."/>
            <person name="Ma J."/>
        </authorList>
    </citation>
    <scope>NUCLEOTIDE SEQUENCE [LARGE SCALE GENOMIC DNA]</scope>
    <source>
        <strain evidence="3">CCUG 38813</strain>
    </source>
</reference>
<dbReference type="InterPro" id="IPR016035">
    <property type="entry name" value="Acyl_Trfase/lysoPLipase"/>
</dbReference>
<dbReference type="Gene3D" id="3.40.366.10">
    <property type="entry name" value="Malonyl-Coenzyme A Acyl Carrier Protein, domain 2"/>
    <property type="match status" value="1"/>
</dbReference>
<organism evidence="2 3">
    <name type="scientific">Massilia jejuensis</name>
    <dbReference type="NCBI Taxonomy" id="648894"/>
    <lineage>
        <taxon>Bacteria</taxon>
        <taxon>Pseudomonadati</taxon>
        <taxon>Pseudomonadota</taxon>
        <taxon>Betaproteobacteria</taxon>
        <taxon>Burkholderiales</taxon>
        <taxon>Oxalobacteraceae</taxon>
        <taxon>Telluria group</taxon>
        <taxon>Massilia</taxon>
    </lineage>
</organism>
<feature type="domain" description="Malonyl-CoA:ACP transacylase (MAT)" evidence="1">
    <location>
        <begin position="6"/>
        <end position="301"/>
    </location>
</feature>
<dbReference type="InterPro" id="IPR001227">
    <property type="entry name" value="Ac_transferase_dom_sf"/>
</dbReference>
<dbReference type="PANTHER" id="PTHR42681">
    <property type="entry name" value="MALONYL-COA-ACYL CARRIER PROTEIN TRANSACYLASE, MITOCHONDRIAL"/>
    <property type="match status" value="1"/>
</dbReference>
<dbReference type="EC" id="2.3.1.39" evidence="2"/>
<dbReference type="PANTHER" id="PTHR42681:SF6">
    <property type="entry name" value="BLL0263 PROTEIN"/>
    <property type="match status" value="1"/>
</dbReference>
<proteinExistence type="predicted"/>
<sequence>MRLALLCPGQGAQGRAMFELARADSAAGALLDTMIAQAGLDAPVDAVLADDTLLFANRHAQPLVVAATLANWKALERDLPAPAIVAGYSIGEVAAYAVAGALAPGAAVALARVRAGLMDASLGATPHQALVPVSGLPLDAIEALVRQHGFHVAIVTGDDSLIAGGRADRAAGLAAALAAAGARSSLLPVAVASHTPFMAGAVAPLAAALRQALSDPQVPVLSGISGERITRRDKAVEHLSRQVAEPVLWRECMDALVESGVTVALELGPGAGLSRMLQARHPGIATRSVADFRSLDGVRGWLARQAD</sequence>
<evidence type="ECO:0000313" key="2">
    <source>
        <dbReference type="EMBL" id="MFC5512032.1"/>
    </source>
</evidence>